<accession>A0A835RNL3</accession>
<evidence type="ECO:0000313" key="24">
    <source>
        <dbReference type="Proteomes" id="UP000639772"/>
    </source>
</evidence>
<keyword evidence="15" id="KW-1015">Disulfide bond</keyword>
<evidence type="ECO:0000256" key="2">
    <source>
        <dbReference type="ARBA" id="ARBA00008684"/>
    </source>
</evidence>
<dbReference type="SMART" id="SM00220">
    <property type="entry name" value="S_TKc"/>
    <property type="match status" value="1"/>
</dbReference>
<feature type="transmembrane region" description="Helical" evidence="20">
    <location>
        <begin position="486"/>
        <end position="508"/>
    </location>
</feature>
<feature type="domain" description="Protein kinase" evidence="22">
    <location>
        <begin position="578"/>
        <end position="859"/>
    </location>
</feature>
<evidence type="ECO:0000256" key="5">
    <source>
        <dbReference type="ARBA" id="ARBA00022614"/>
    </source>
</evidence>
<comment type="subcellular location">
    <subcellularLocation>
        <location evidence="1">Cell membrane</location>
        <topology evidence="1">Single-pass membrane protein</topology>
    </subcellularLocation>
</comment>
<dbReference type="FunFam" id="3.80.10.10:FF:000129">
    <property type="entry name" value="Leucine-rich repeat receptor-like kinase"/>
    <property type="match status" value="1"/>
</dbReference>
<dbReference type="PROSITE" id="PS00107">
    <property type="entry name" value="PROTEIN_KINASE_ATP"/>
    <property type="match status" value="1"/>
</dbReference>
<evidence type="ECO:0000256" key="17">
    <source>
        <dbReference type="ARBA" id="ARBA00023180"/>
    </source>
</evidence>
<dbReference type="InterPro" id="IPR032675">
    <property type="entry name" value="LRR_dom_sf"/>
</dbReference>
<dbReference type="Gene3D" id="1.10.510.10">
    <property type="entry name" value="Transferase(Phosphotransferase) domain 1"/>
    <property type="match status" value="1"/>
</dbReference>
<dbReference type="PANTHER" id="PTHR47986:SF34">
    <property type="entry name" value="RECEPTOR-LIKE KINASE TMK2"/>
    <property type="match status" value="1"/>
</dbReference>
<evidence type="ECO:0000256" key="10">
    <source>
        <dbReference type="ARBA" id="ARBA00022741"/>
    </source>
</evidence>
<dbReference type="Pfam" id="PF00560">
    <property type="entry name" value="LRR_1"/>
    <property type="match status" value="2"/>
</dbReference>
<keyword evidence="10 18" id="KW-0547">Nucleotide-binding</keyword>
<dbReference type="PROSITE" id="PS00108">
    <property type="entry name" value="PROTEIN_KINASE_ST"/>
    <property type="match status" value="1"/>
</dbReference>
<keyword evidence="11" id="KW-0418">Kinase</keyword>
<keyword evidence="6" id="KW-0808">Transferase</keyword>
<evidence type="ECO:0000256" key="11">
    <source>
        <dbReference type="ARBA" id="ARBA00022777"/>
    </source>
</evidence>
<evidence type="ECO:0000313" key="23">
    <source>
        <dbReference type="EMBL" id="KAG0494944.1"/>
    </source>
</evidence>
<dbReference type="PROSITE" id="PS50011">
    <property type="entry name" value="PROTEIN_KINASE_DOM"/>
    <property type="match status" value="1"/>
</dbReference>
<keyword evidence="4" id="KW-0723">Serine/threonine-protein kinase</keyword>
<dbReference type="InterPro" id="IPR017441">
    <property type="entry name" value="Protein_kinase_ATP_BS"/>
</dbReference>
<evidence type="ECO:0000259" key="22">
    <source>
        <dbReference type="PROSITE" id="PS50011"/>
    </source>
</evidence>
<evidence type="ECO:0000256" key="20">
    <source>
        <dbReference type="SAM" id="Phobius"/>
    </source>
</evidence>
<feature type="region of interest" description="Disordered" evidence="19">
    <location>
        <begin position="862"/>
        <end position="881"/>
    </location>
</feature>
<gene>
    <name evidence="23" type="ORF">HPP92_005938</name>
</gene>
<protein>
    <recommendedName>
        <fullName evidence="22">Protein kinase domain-containing protein</fullName>
    </recommendedName>
</protein>
<keyword evidence="7 20" id="KW-0812">Transmembrane</keyword>
<keyword evidence="17" id="KW-0325">Glycoprotein</keyword>
<evidence type="ECO:0000256" key="3">
    <source>
        <dbReference type="ARBA" id="ARBA00022475"/>
    </source>
</evidence>
<dbReference type="GO" id="GO:0005886">
    <property type="term" value="C:plasma membrane"/>
    <property type="evidence" value="ECO:0007669"/>
    <property type="project" value="UniProtKB-SubCell"/>
</dbReference>
<dbReference type="OrthoDB" id="978612at2759"/>
<dbReference type="InterPro" id="IPR001611">
    <property type="entry name" value="Leu-rich_rpt"/>
</dbReference>
<comment type="caution">
    <text evidence="23">The sequence shown here is derived from an EMBL/GenBank/DDBJ whole genome shotgun (WGS) entry which is preliminary data.</text>
</comment>
<evidence type="ECO:0000256" key="1">
    <source>
        <dbReference type="ARBA" id="ARBA00004162"/>
    </source>
</evidence>
<proteinExistence type="inferred from homology"/>
<dbReference type="InterPro" id="IPR011009">
    <property type="entry name" value="Kinase-like_dom_sf"/>
</dbReference>
<dbReference type="SUPFAM" id="SSF52058">
    <property type="entry name" value="L domain-like"/>
    <property type="match status" value="2"/>
</dbReference>
<keyword evidence="12 18" id="KW-0067">ATP-binding</keyword>
<dbReference type="Gene3D" id="3.30.200.20">
    <property type="entry name" value="Phosphorylase Kinase, domain 1"/>
    <property type="match status" value="1"/>
</dbReference>
<dbReference type="InterPro" id="IPR001245">
    <property type="entry name" value="Ser-Thr/Tyr_kinase_cat_dom"/>
</dbReference>
<organism evidence="23 24">
    <name type="scientific">Vanilla planifolia</name>
    <name type="common">Vanilla</name>
    <dbReference type="NCBI Taxonomy" id="51239"/>
    <lineage>
        <taxon>Eukaryota</taxon>
        <taxon>Viridiplantae</taxon>
        <taxon>Streptophyta</taxon>
        <taxon>Embryophyta</taxon>
        <taxon>Tracheophyta</taxon>
        <taxon>Spermatophyta</taxon>
        <taxon>Magnoliopsida</taxon>
        <taxon>Liliopsida</taxon>
        <taxon>Asparagales</taxon>
        <taxon>Orchidaceae</taxon>
        <taxon>Vanilloideae</taxon>
        <taxon>Vanilleae</taxon>
        <taxon>Vanilla</taxon>
    </lineage>
</organism>
<keyword evidence="14 20" id="KW-0472">Membrane</keyword>
<dbReference type="EMBL" id="JADCNM010000002">
    <property type="protein sequence ID" value="KAG0494944.1"/>
    <property type="molecule type" value="Genomic_DNA"/>
</dbReference>
<dbReference type="GO" id="GO:0005524">
    <property type="term" value="F:ATP binding"/>
    <property type="evidence" value="ECO:0007669"/>
    <property type="project" value="UniProtKB-UniRule"/>
</dbReference>
<keyword evidence="13 20" id="KW-1133">Transmembrane helix</keyword>
<dbReference type="Pfam" id="PF08263">
    <property type="entry name" value="LRRNT_2"/>
    <property type="match status" value="2"/>
</dbReference>
<dbReference type="SUPFAM" id="SSF56112">
    <property type="entry name" value="Protein kinase-like (PK-like)"/>
    <property type="match status" value="1"/>
</dbReference>
<dbReference type="FunFam" id="1.10.510.10:FF:000468">
    <property type="entry name" value="PTI1-like tyrosine-protein kinase 3"/>
    <property type="match status" value="1"/>
</dbReference>
<dbReference type="Proteomes" id="UP000639772">
    <property type="component" value="Unassembled WGS sequence"/>
</dbReference>
<keyword evidence="8 21" id="KW-0732">Signal</keyword>
<evidence type="ECO:0000256" key="6">
    <source>
        <dbReference type="ARBA" id="ARBA00022679"/>
    </source>
</evidence>
<dbReference type="FunFam" id="3.80.10.10:FF:000190">
    <property type="entry name" value="Receptor-like kinase TMK4"/>
    <property type="match status" value="1"/>
</dbReference>
<dbReference type="InterPro" id="IPR008271">
    <property type="entry name" value="Ser/Thr_kinase_AS"/>
</dbReference>
<dbReference type="SMART" id="SM00369">
    <property type="entry name" value="LRR_TYP"/>
    <property type="match status" value="6"/>
</dbReference>
<evidence type="ECO:0000256" key="7">
    <source>
        <dbReference type="ARBA" id="ARBA00022692"/>
    </source>
</evidence>
<evidence type="ECO:0000256" key="14">
    <source>
        <dbReference type="ARBA" id="ARBA00023136"/>
    </source>
</evidence>
<evidence type="ECO:0000256" key="18">
    <source>
        <dbReference type="PROSITE-ProRule" id="PRU10141"/>
    </source>
</evidence>
<dbReference type="AlphaFoldDB" id="A0A835RNL3"/>
<dbReference type="CDD" id="cd14066">
    <property type="entry name" value="STKc_IRAK"/>
    <property type="match status" value="1"/>
</dbReference>
<dbReference type="InterPro" id="IPR013210">
    <property type="entry name" value="LRR_N_plant-typ"/>
</dbReference>
<feature type="chain" id="PRO_5032997459" description="Protein kinase domain-containing protein" evidence="21">
    <location>
        <begin position="32"/>
        <end position="904"/>
    </location>
</feature>
<dbReference type="Pfam" id="PF07714">
    <property type="entry name" value="PK_Tyr_Ser-Thr"/>
    <property type="match status" value="1"/>
</dbReference>
<feature type="signal peptide" evidence="21">
    <location>
        <begin position="1"/>
        <end position="31"/>
    </location>
</feature>
<name>A0A835RNL3_VANPL</name>
<dbReference type="GO" id="GO:0004674">
    <property type="term" value="F:protein serine/threonine kinase activity"/>
    <property type="evidence" value="ECO:0007669"/>
    <property type="project" value="UniProtKB-KW"/>
</dbReference>
<feature type="region of interest" description="Disordered" evidence="19">
    <location>
        <begin position="453"/>
        <end position="479"/>
    </location>
</feature>
<evidence type="ECO:0000256" key="21">
    <source>
        <dbReference type="SAM" id="SignalP"/>
    </source>
</evidence>
<evidence type="ECO:0000256" key="12">
    <source>
        <dbReference type="ARBA" id="ARBA00022840"/>
    </source>
</evidence>
<dbReference type="PANTHER" id="PTHR47986">
    <property type="entry name" value="OSJNBA0070M12.3 PROTEIN"/>
    <property type="match status" value="1"/>
</dbReference>
<keyword evidence="16" id="KW-0675">Receptor</keyword>
<dbReference type="InterPro" id="IPR052422">
    <property type="entry name" value="Auxin_Ser/Thr_Kinase"/>
</dbReference>
<evidence type="ECO:0000256" key="8">
    <source>
        <dbReference type="ARBA" id="ARBA00022729"/>
    </source>
</evidence>
<dbReference type="FunFam" id="3.30.200.20:FF:000039">
    <property type="entry name" value="receptor-like protein kinase FERONIA"/>
    <property type="match status" value="1"/>
</dbReference>
<feature type="binding site" evidence="18">
    <location>
        <position position="606"/>
    </location>
    <ligand>
        <name>ATP</name>
        <dbReference type="ChEBI" id="CHEBI:30616"/>
    </ligand>
</feature>
<evidence type="ECO:0000256" key="13">
    <source>
        <dbReference type="ARBA" id="ARBA00022989"/>
    </source>
</evidence>
<keyword evidence="5" id="KW-0433">Leucine-rich repeat</keyword>
<comment type="similarity">
    <text evidence="2">Belongs to the protein kinase superfamily. Ser/Thr protein kinase family.</text>
</comment>
<evidence type="ECO:0000256" key="9">
    <source>
        <dbReference type="ARBA" id="ARBA00022737"/>
    </source>
</evidence>
<feature type="compositionally biased region" description="Acidic residues" evidence="19">
    <location>
        <begin position="868"/>
        <end position="877"/>
    </location>
</feature>
<evidence type="ECO:0000256" key="19">
    <source>
        <dbReference type="SAM" id="MobiDB-lite"/>
    </source>
</evidence>
<dbReference type="InterPro" id="IPR003591">
    <property type="entry name" value="Leu-rich_rpt_typical-subtyp"/>
</dbReference>
<evidence type="ECO:0000256" key="4">
    <source>
        <dbReference type="ARBA" id="ARBA00022527"/>
    </source>
</evidence>
<keyword evidence="9" id="KW-0677">Repeat</keyword>
<feature type="compositionally biased region" description="Low complexity" evidence="19">
    <location>
        <begin position="462"/>
        <end position="473"/>
    </location>
</feature>
<sequence>MGKRKEKRRSFSILSLVVVALFLGGAGNASAGGGGDAAAMAELSRSLTNAPSDWKPGSDPCSPKWTGVSCSGGRVIGINVRGVGLAGTLPSSLSSLTSLQSIFLPGNQLSGPLPSLGGPATLQEIFLDGNLFSSVPTDFFSGLSGLQKLSLDNNPLSPWQLPDSFADCPFVSVSLSNASITGALPDFFDRLVSLQSIRLSYNNLSGPLPSSLSQSPIGELILNNQQGPKLSGTIDVIGQMSQLSLLWIQSNAFSGPIPDLSNLPSLQSFNARDNALTGIVPTSLTAAATLQNVSLSNNHLQGPMPKFSTSVSADIDKGNNFCLPQAMPCDIKVMQLLAVAAGFGYPSMFAVSWTGNDPCGGWFGVFCDQKGNIVTLNFANQHLDGFISPEIANVTSLTKVILKNNSLTGVIPNSMTSLPHLQLLDVSYNQLSGDIPNFASTVTVVKTGNNFGSGSSGGGSSGSTSAGSPASSPMDGNGESKSSKGIIIGTVLAVLVLVACLACGVYYLRRKKKMEKLKRLQMATFPEQLEQVKIGNGAVGSQLYTHSSNVESTDTTIHLDNNENVISMQELRKATNNFSEESILGSGGFGVVYKGVLSNGIEVAVKRCVLDALSMKGVAEFKAEIGLIGKARHRHLVSLIGYCEHENERLLVYEYMPEGTLAQHLFDQEGGRYCPLTWKQRLTIALDVAKAMEYLHNFMQGSFIHRDLKPSNILLDKDLRGNVSDFGLLKLAGDNGNSMATRLAGTFGYLAPEYATTGKITRKIDVYAFGVILLELMKSRRVLDDSVPDEDANLVATFRRIHPRDLPALERFVDSSLFPDDSSRDSIADVAEIAYHCTAREPGKRPEMSNVVTMLSPIADRWRPRELPEDDDDDDESSASLVSMVHKWQTSGDSSFGVSFGGAV</sequence>
<dbReference type="Gene3D" id="3.80.10.10">
    <property type="entry name" value="Ribonuclease Inhibitor"/>
    <property type="match status" value="2"/>
</dbReference>
<reference evidence="23 24" key="1">
    <citation type="journal article" date="2020" name="Nat. Food">
        <title>A phased Vanilla planifolia genome enables genetic improvement of flavour and production.</title>
        <authorList>
            <person name="Hasing T."/>
            <person name="Tang H."/>
            <person name="Brym M."/>
            <person name="Khazi F."/>
            <person name="Huang T."/>
            <person name="Chambers A.H."/>
        </authorList>
    </citation>
    <scope>NUCLEOTIDE SEQUENCE [LARGE SCALE GENOMIC DNA]</scope>
    <source>
        <tissue evidence="23">Leaf</tissue>
    </source>
</reference>
<evidence type="ECO:0000256" key="15">
    <source>
        <dbReference type="ARBA" id="ARBA00023157"/>
    </source>
</evidence>
<keyword evidence="3" id="KW-1003">Cell membrane</keyword>
<dbReference type="InterPro" id="IPR000719">
    <property type="entry name" value="Prot_kinase_dom"/>
</dbReference>
<evidence type="ECO:0000256" key="16">
    <source>
        <dbReference type="ARBA" id="ARBA00023170"/>
    </source>
</evidence>